<dbReference type="EMBL" id="WBUI01000001">
    <property type="protein sequence ID" value="KAB2935501.1"/>
    <property type="molecule type" value="Genomic_DNA"/>
</dbReference>
<evidence type="ECO:0000313" key="4">
    <source>
        <dbReference type="Proteomes" id="UP000460298"/>
    </source>
</evidence>
<dbReference type="InterPro" id="IPR016035">
    <property type="entry name" value="Acyl_Trfase/lysoPLipase"/>
</dbReference>
<dbReference type="AlphaFoldDB" id="A0A833H4Z3"/>
<name>A0A833H4Z3_9LEPT</name>
<dbReference type="InterPro" id="IPR032088">
    <property type="entry name" value="SAT"/>
</dbReference>
<dbReference type="Proteomes" id="UP000460298">
    <property type="component" value="Unassembled WGS sequence"/>
</dbReference>
<dbReference type="GO" id="GO:0016740">
    <property type="term" value="F:transferase activity"/>
    <property type="evidence" value="ECO:0007669"/>
    <property type="project" value="UniProtKB-KW"/>
</dbReference>
<dbReference type="Pfam" id="PF16073">
    <property type="entry name" value="SAT"/>
    <property type="match status" value="1"/>
</dbReference>
<accession>A0A833H4Z3</accession>
<dbReference type="SUPFAM" id="SSF52151">
    <property type="entry name" value="FabD/lysophospholipase-like"/>
    <property type="match status" value="1"/>
</dbReference>
<reference evidence="3 4" key="1">
    <citation type="submission" date="2019-10" db="EMBL/GenBank/DDBJ databases">
        <title>Extracellular Electron Transfer in a Candidatus Methanoperedens spp. Enrichment Culture.</title>
        <authorList>
            <person name="Berger S."/>
            <person name="Rangel Shaw D."/>
            <person name="Berben T."/>
            <person name="In 'T Zandt M."/>
            <person name="Frank J."/>
            <person name="Reimann J."/>
            <person name="Jetten M.S.M."/>
            <person name="Welte C.U."/>
        </authorList>
    </citation>
    <scope>NUCLEOTIDE SEQUENCE [LARGE SCALE GENOMIC DNA]</scope>
    <source>
        <strain evidence="3">SB12</strain>
    </source>
</reference>
<evidence type="ECO:0000256" key="1">
    <source>
        <dbReference type="ARBA" id="ARBA00022679"/>
    </source>
</evidence>
<comment type="caution">
    <text evidence="3">The sequence shown here is derived from an EMBL/GenBank/DDBJ whole genome shotgun (WGS) entry which is preliminary data.</text>
</comment>
<dbReference type="PANTHER" id="PTHR10982:SF21">
    <property type="entry name" value="FATTY ACID SYNTHASE SUBUNIT BETA"/>
    <property type="match status" value="1"/>
</dbReference>
<sequence>MAKPAILTKAEAGEATFFLQMGGQGSPWYKELKKFYDSGELKEFFDVTLKAIEEEAPTVTGSIGLPHGIDARKWLEDESSIPSDAYLATAAVSLTMIQLTQLAYFEAVLKAGWTMDDLIKHTKGSTGHSQGLISMTFCALGKSGKDYYDALALYMKYILYLGVRAQEAYPEIEPTADDLALATELGLKDPAPMVAVLGVTHERIAELVQATNANLPADKKIYMSLYNSPVNRILSSHRSSLLNFYKQHKATLEAEQVKFVFLRTTCPFHSPLMEGAVAPFEEDRKRIGFDFKASELKIPVYSFADGKDYRDLADLCKTMTYDLLVSTLYWEKALTPLKMLKPTHIVDFGPGKTSQRLTSDTLTGFSLDIPILGMANAKEMKSFTEA</sequence>
<feature type="domain" description="Starter acyltransferase (SAT)" evidence="2">
    <location>
        <begin position="22"/>
        <end position="257"/>
    </location>
</feature>
<dbReference type="InterPro" id="IPR001227">
    <property type="entry name" value="Ac_transferase_dom_sf"/>
</dbReference>
<proteinExistence type="predicted"/>
<protein>
    <submittedName>
        <fullName evidence="3">ACP S-malonyltransferase</fullName>
    </submittedName>
</protein>
<organism evidence="3 4">
    <name type="scientific">Leptonema illini</name>
    <dbReference type="NCBI Taxonomy" id="183"/>
    <lineage>
        <taxon>Bacteria</taxon>
        <taxon>Pseudomonadati</taxon>
        <taxon>Spirochaetota</taxon>
        <taxon>Spirochaetia</taxon>
        <taxon>Leptospirales</taxon>
        <taxon>Leptospiraceae</taxon>
        <taxon>Leptonema</taxon>
    </lineage>
</organism>
<evidence type="ECO:0000313" key="3">
    <source>
        <dbReference type="EMBL" id="KAB2935501.1"/>
    </source>
</evidence>
<dbReference type="PANTHER" id="PTHR10982">
    <property type="entry name" value="MALONYL COA-ACYL CARRIER PROTEIN TRANSACYLASE"/>
    <property type="match status" value="1"/>
</dbReference>
<dbReference type="Gene3D" id="3.40.366.10">
    <property type="entry name" value="Malonyl-Coenzyme A Acyl Carrier Protein, domain 2"/>
    <property type="match status" value="2"/>
</dbReference>
<evidence type="ECO:0000259" key="2">
    <source>
        <dbReference type="Pfam" id="PF16073"/>
    </source>
</evidence>
<keyword evidence="1 3" id="KW-0808">Transferase</keyword>
<dbReference type="InterPro" id="IPR050830">
    <property type="entry name" value="Fungal_FAS"/>
</dbReference>
<gene>
    <name evidence="3" type="ORF">F9K24_01870</name>
</gene>